<proteinExistence type="predicted"/>
<organism>
    <name type="scientific">Ixodes scapularis</name>
    <name type="common">Black-legged tick</name>
    <name type="synonym">Deer tick</name>
    <dbReference type="NCBI Taxonomy" id="6945"/>
    <lineage>
        <taxon>Eukaryota</taxon>
        <taxon>Metazoa</taxon>
        <taxon>Ecdysozoa</taxon>
        <taxon>Arthropoda</taxon>
        <taxon>Chelicerata</taxon>
        <taxon>Arachnida</taxon>
        <taxon>Acari</taxon>
        <taxon>Parasitiformes</taxon>
        <taxon>Ixodida</taxon>
        <taxon>Ixodoidea</taxon>
        <taxon>Ixodidae</taxon>
        <taxon>Ixodinae</taxon>
        <taxon>Ixodes</taxon>
    </lineage>
</organism>
<dbReference type="AlphaFoldDB" id="B7PYI0"/>
<dbReference type="VEuPathDB" id="VectorBase:ISCW009904"/>
<accession>B7PYI0</accession>
<dbReference type="EMBL" id="DS820118">
    <property type="protein sequence ID" value="EEC11652.1"/>
    <property type="molecule type" value="Genomic_DNA"/>
</dbReference>
<dbReference type="EMBL" id="ABJB010342871">
    <property type="status" value="NOT_ANNOTATED_CDS"/>
    <property type="molecule type" value="Genomic_DNA"/>
</dbReference>
<dbReference type="HOGENOM" id="CLU_1995120_0_0_1"/>
<reference evidence="2 4" key="1">
    <citation type="submission" date="2008-03" db="EMBL/GenBank/DDBJ databases">
        <title>Annotation of Ixodes scapularis.</title>
        <authorList>
            <consortium name="Ixodes scapularis Genome Project Consortium"/>
            <person name="Caler E."/>
            <person name="Hannick L.I."/>
            <person name="Bidwell S."/>
            <person name="Joardar V."/>
            <person name="Thiagarajan M."/>
            <person name="Amedeo P."/>
            <person name="Galinsky K.J."/>
            <person name="Schobel S."/>
            <person name="Inman J."/>
            <person name="Hostetler J."/>
            <person name="Miller J."/>
            <person name="Hammond M."/>
            <person name="Megy K."/>
            <person name="Lawson D."/>
            <person name="Kodira C."/>
            <person name="Sutton G."/>
            <person name="Meyer J."/>
            <person name="Hill C.A."/>
            <person name="Birren B."/>
            <person name="Nene V."/>
            <person name="Collins F."/>
            <person name="Alarcon-Chaidez F."/>
            <person name="Wikel S."/>
            <person name="Strausberg R."/>
        </authorList>
    </citation>
    <scope>NUCLEOTIDE SEQUENCE [LARGE SCALE GENOMIC DNA]</scope>
    <source>
        <strain evidence="4">Wikel</strain>
        <strain evidence="2">Wikel colony</strain>
    </source>
</reference>
<dbReference type="VEuPathDB" id="VectorBase:ISCI009904"/>
<keyword evidence="4" id="KW-1185">Reference proteome</keyword>
<dbReference type="EMBL" id="ABJB010838117">
    <property type="status" value="NOT_ANNOTATED_CDS"/>
    <property type="molecule type" value="Genomic_DNA"/>
</dbReference>
<dbReference type="PaxDb" id="6945-B7PYI0"/>
<dbReference type="InParanoid" id="B7PYI0"/>
<protein>
    <submittedName>
        <fullName evidence="2 3">Uncharacterized protein</fullName>
    </submittedName>
</protein>
<evidence type="ECO:0000313" key="3">
    <source>
        <dbReference type="EnsemblMetazoa" id="ISCW009904-PA"/>
    </source>
</evidence>
<dbReference type="EMBL" id="ABJB010905365">
    <property type="status" value="NOT_ANNOTATED_CDS"/>
    <property type="molecule type" value="Genomic_DNA"/>
</dbReference>
<sequence length="125" mass="14367">MTQLANIDIPNLTPISSFSKVRHLHMRSCAADDGENAVPNVLCRRVIARAHLPPSQEEPKEVRRLKKARCPDSPEEDKTLAAITELAKVTNIRFQQLDEHLTDRFQKMKERSQQVEDRLTRLEQA</sequence>
<feature type="region of interest" description="Disordered" evidence="1">
    <location>
        <begin position="52"/>
        <end position="77"/>
    </location>
</feature>
<evidence type="ECO:0000313" key="4">
    <source>
        <dbReference type="Proteomes" id="UP000001555"/>
    </source>
</evidence>
<dbReference type="EMBL" id="ABJB010829684">
    <property type="status" value="NOT_ANNOTATED_CDS"/>
    <property type="molecule type" value="Genomic_DNA"/>
</dbReference>
<reference evidence="3" key="2">
    <citation type="submission" date="2020-05" db="UniProtKB">
        <authorList>
            <consortium name="EnsemblMetazoa"/>
        </authorList>
    </citation>
    <scope>IDENTIFICATION</scope>
    <source>
        <strain evidence="3">wikel</strain>
    </source>
</reference>
<dbReference type="Proteomes" id="UP000001555">
    <property type="component" value="Unassembled WGS sequence"/>
</dbReference>
<gene>
    <name evidence="2" type="ORF">IscW_ISCW009904</name>
</gene>
<evidence type="ECO:0000256" key="1">
    <source>
        <dbReference type="SAM" id="MobiDB-lite"/>
    </source>
</evidence>
<evidence type="ECO:0000313" key="2">
    <source>
        <dbReference type="EMBL" id="EEC11652.1"/>
    </source>
</evidence>
<dbReference type="EnsemblMetazoa" id="ISCW009904-RA">
    <property type="protein sequence ID" value="ISCW009904-PA"/>
    <property type="gene ID" value="ISCW009904"/>
</dbReference>
<name>B7PYI0_IXOSC</name>